<dbReference type="FunFam" id="2.40.10.10:FF:000003">
    <property type="entry name" value="Transmembrane serine protease 3"/>
    <property type="match status" value="1"/>
</dbReference>
<dbReference type="InterPro" id="IPR001254">
    <property type="entry name" value="Trypsin_dom"/>
</dbReference>
<dbReference type="InterPro" id="IPR018114">
    <property type="entry name" value="TRYPSIN_HIS"/>
</dbReference>
<evidence type="ECO:0000256" key="2">
    <source>
        <dbReference type="ARBA" id="ARBA00022801"/>
    </source>
</evidence>
<dbReference type="InterPro" id="IPR009003">
    <property type="entry name" value="Peptidase_S1_PA"/>
</dbReference>
<dbReference type="Ensembl" id="ENSLLET00000008623.1">
    <property type="protein sequence ID" value="ENSLLEP00000008292.1"/>
    <property type="gene ID" value="ENSLLEG00000005266.1"/>
</dbReference>
<dbReference type="PANTHER" id="PTHR24252">
    <property type="entry name" value="ACROSIN-RELATED"/>
    <property type="match status" value="1"/>
</dbReference>
<sequence length="353" mass="38098">MLLLLFYRPGSVIVQFVLLFNTTNEETTKLLTTDSVFQIFLENFGTSSWSSFRIDTNSFNISAISISDAENLLHTGLISSTSSSNIWTTTVSPNSASVSSTIITLQDFTGCGIGGPLVTERIVGGTAAALGSWPWQASLHYNGNHKCGASLISNTWLVSAAHCFTKYKDVTLWTVILGTITLSNGKGLDVKEIIINENYITSDYVYDIALLRLLTPIQFTKHIRPVCLPEKSTFFPDNTTCYVTGWGSTVSGGSPSVTLQQAHVKIINYGLCSSAAMYGSLIRPSMICAGYVEGGIDSCQGDSGGPLVTTLFNGTWYLVGSVSYGIGCALPNKPGVYSRTTYLRSWITEKTGL</sequence>
<dbReference type="CDD" id="cd00190">
    <property type="entry name" value="Tryp_SPc"/>
    <property type="match status" value="1"/>
</dbReference>
<evidence type="ECO:0000313" key="7">
    <source>
        <dbReference type="Ensembl" id="ENSLLEP00000008292.1"/>
    </source>
</evidence>
<dbReference type="PRINTS" id="PR00722">
    <property type="entry name" value="CHYMOTRYPSIN"/>
</dbReference>
<dbReference type="PROSITE" id="PS00135">
    <property type="entry name" value="TRYPSIN_SER"/>
    <property type="match status" value="1"/>
</dbReference>
<evidence type="ECO:0000256" key="3">
    <source>
        <dbReference type="ARBA" id="ARBA00022825"/>
    </source>
</evidence>
<keyword evidence="8" id="KW-1185">Reference proteome</keyword>
<dbReference type="Proteomes" id="UP000694569">
    <property type="component" value="Unplaced"/>
</dbReference>
<dbReference type="PROSITE" id="PS00134">
    <property type="entry name" value="TRYPSIN_HIS"/>
    <property type="match status" value="1"/>
</dbReference>
<proteinExistence type="predicted"/>
<keyword evidence="3 5" id="KW-0720">Serine protease</keyword>
<feature type="domain" description="Peptidase S1" evidence="6">
    <location>
        <begin position="122"/>
        <end position="352"/>
    </location>
</feature>
<dbReference type="GeneTree" id="ENSGT00940000163094"/>
<evidence type="ECO:0000313" key="8">
    <source>
        <dbReference type="Proteomes" id="UP000694569"/>
    </source>
</evidence>
<evidence type="ECO:0000259" key="6">
    <source>
        <dbReference type="PROSITE" id="PS50240"/>
    </source>
</evidence>
<evidence type="ECO:0000256" key="4">
    <source>
        <dbReference type="ARBA" id="ARBA00023157"/>
    </source>
</evidence>
<dbReference type="PANTHER" id="PTHR24252:SF28">
    <property type="entry name" value="TRANSMEMBRANE PROTEASE SERINE 11C ISOFORM X1"/>
    <property type="match status" value="1"/>
</dbReference>
<keyword evidence="1 5" id="KW-0645">Protease</keyword>
<name>A0A8C5M3Z0_9ANUR</name>
<dbReference type="SUPFAM" id="SSF50494">
    <property type="entry name" value="Trypsin-like serine proteases"/>
    <property type="match status" value="1"/>
</dbReference>
<evidence type="ECO:0000256" key="5">
    <source>
        <dbReference type="RuleBase" id="RU363034"/>
    </source>
</evidence>
<dbReference type="AlphaFoldDB" id="A0A8C5M3Z0"/>
<keyword evidence="4" id="KW-1015">Disulfide bond</keyword>
<accession>A0A8C5M3Z0</accession>
<dbReference type="GO" id="GO:0006508">
    <property type="term" value="P:proteolysis"/>
    <property type="evidence" value="ECO:0007669"/>
    <property type="project" value="UniProtKB-KW"/>
</dbReference>
<evidence type="ECO:0000256" key="1">
    <source>
        <dbReference type="ARBA" id="ARBA00022670"/>
    </source>
</evidence>
<dbReference type="OrthoDB" id="9425590at2759"/>
<keyword evidence="2 5" id="KW-0378">Hydrolase</keyword>
<dbReference type="SMART" id="SM00020">
    <property type="entry name" value="Tryp_SPc"/>
    <property type="match status" value="1"/>
</dbReference>
<dbReference type="InterPro" id="IPR033116">
    <property type="entry name" value="TRYPSIN_SER"/>
</dbReference>
<dbReference type="InterPro" id="IPR001314">
    <property type="entry name" value="Peptidase_S1A"/>
</dbReference>
<reference evidence="7" key="2">
    <citation type="submission" date="2025-09" db="UniProtKB">
        <authorList>
            <consortium name="Ensembl"/>
        </authorList>
    </citation>
    <scope>IDENTIFICATION</scope>
</reference>
<reference evidence="7" key="1">
    <citation type="submission" date="2025-08" db="UniProtKB">
        <authorList>
            <consortium name="Ensembl"/>
        </authorList>
    </citation>
    <scope>IDENTIFICATION</scope>
</reference>
<dbReference type="InterPro" id="IPR043504">
    <property type="entry name" value="Peptidase_S1_PA_chymotrypsin"/>
</dbReference>
<dbReference type="Gene3D" id="2.40.10.10">
    <property type="entry name" value="Trypsin-like serine proteases"/>
    <property type="match status" value="1"/>
</dbReference>
<dbReference type="PROSITE" id="PS50240">
    <property type="entry name" value="TRYPSIN_DOM"/>
    <property type="match status" value="1"/>
</dbReference>
<dbReference type="GO" id="GO:0004252">
    <property type="term" value="F:serine-type endopeptidase activity"/>
    <property type="evidence" value="ECO:0007669"/>
    <property type="project" value="InterPro"/>
</dbReference>
<organism evidence="7 8">
    <name type="scientific">Leptobrachium leishanense</name>
    <name type="common">Leishan spiny toad</name>
    <dbReference type="NCBI Taxonomy" id="445787"/>
    <lineage>
        <taxon>Eukaryota</taxon>
        <taxon>Metazoa</taxon>
        <taxon>Chordata</taxon>
        <taxon>Craniata</taxon>
        <taxon>Vertebrata</taxon>
        <taxon>Euteleostomi</taxon>
        <taxon>Amphibia</taxon>
        <taxon>Batrachia</taxon>
        <taxon>Anura</taxon>
        <taxon>Pelobatoidea</taxon>
        <taxon>Megophryidae</taxon>
        <taxon>Leptobrachium</taxon>
    </lineage>
</organism>
<dbReference type="Pfam" id="PF00089">
    <property type="entry name" value="Trypsin"/>
    <property type="match status" value="1"/>
</dbReference>
<protein>
    <recommendedName>
        <fullName evidence="6">Peptidase S1 domain-containing protein</fullName>
    </recommendedName>
</protein>